<dbReference type="InterPro" id="IPR036770">
    <property type="entry name" value="Ankyrin_rpt-contain_sf"/>
</dbReference>
<sequence length="203" mass="20749">MASPINGQIMNRLFRPVTCALLFCSLAHVSAPPALAASEEEEQSAAEDASQKAESAKAAKRAAPPSAIPGSEGMDEDDGNRIGKDVEPTTALFEAINRGSVAAAKDAVNRGADLGGHNILGQTPLEMSIDLNRNPITFLLLSLRTSDDRVGASYANQGMENAQPVVTGGINAGRVETAPGGHGYDSTGGVAQPSSGFLGFGGS</sequence>
<proteinExistence type="predicted"/>
<dbReference type="SUPFAM" id="SSF48403">
    <property type="entry name" value="Ankyrin repeat"/>
    <property type="match status" value="1"/>
</dbReference>
<evidence type="ECO:0000313" key="3">
    <source>
        <dbReference type="EMBL" id="MBO1327236.1"/>
    </source>
</evidence>
<feature type="signal peptide" evidence="2">
    <location>
        <begin position="1"/>
        <end position="36"/>
    </location>
</feature>
<feature type="chain" id="PRO_5046621204" evidence="2">
    <location>
        <begin position="37"/>
        <end position="203"/>
    </location>
</feature>
<evidence type="ECO:0000256" key="2">
    <source>
        <dbReference type="SAM" id="SignalP"/>
    </source>
</evidence>
<dbReference type="Proteomes" id="UP000664399">
    <property type="component" value="Unassembled WGS sequence"/>
</dbReference>
<reference evidence="3 4" key="1">
    <citation type="submission" date="2021-03" db="EMBL/GenBank/DDBJ databases">
        <title>The complete genome sequence of Acetobacter suratthaniensis TBRC 1719.</title>
        <authorList>
            <person name="Charoenyingcharoen P."/>
            <person name="Yukphan P."/>
        </authorList>
    </citation>
    <scope>NUCLEOTIDE SEQUENCE [LARGE SCALE GENOMIC DNA]</scope>
    <source>
        <strain evidence="3 4">TBRC 1719</strain>
    </source>
</reference>
<gene>
    <name evidence="3" type="ORF">J2D75_01935</name>
</gene>
<protein>
    <submittedName>
        <fullName evidence="3">Ankyrin repeat domain-containing protein</fullName>
    </submittedName>
</protein>
<feature type="region of interest" description="Disordered" evidence="1">
    <location>
        <begin position="35"/>
        <end position="84"/>
    </location>
</feature>
<evidence type="ECO:0000256" key="1">
    <source>
        <dbReference type="SAM" id="MobiDB-lite"/>
    </source>
</evidence>
<evidence type="ECO:0000313" key="4">
    <source>
        <dbReference type="Proteomes" id="UP000664399"/>
    </source>
</evidence>
<organism evidence="3 4">
    <name type="scientific">Acetobacter suratthaniensis</name>
    <dbReference type="NCBI Taxonomy" id="1502841"/>
    <lineage>
        <taxon>Bacteria</taxon>
        <taxon>Pseudomonadati</taxon>
        <taxon>Pseudomonadota</taxon>
        <taxon>Alphaproteobacteria</taxon>
        <taxon>Acetobacterales</taxon>
        <taxon>Acetobacteraceae</taxon>
        <taxon>Acetobacter</taxon>
    </lineage>
</organism>
<keyword evidence="4" id="KW-1185">Reference proteome</keyword>
<keyword evidence="2" id="KW-0732">Signal</keyword>
<name>A0ABS3LI13_9PROT</name>
<accession>A0ABS3LI13</accession>
<dbReference type="EMBL" id="JAFVMG010000001">
    <property type="protein sequence ID" value="MBO1327236.1"/>
    <property type="molecule type" value="Genomic_DNA"/>
</dbReference>
<comment type="caution">
    <text evidence="3">The sequence shown here is derived from an EMBL/GenBank/DDBJ whole genome shotgun (WGS) entry which is preliminary data.</text>
</comment>